<reference evidence="3 4" key="1">
    <citation type="submission" date="2024-09" db="EMBL/GenBank/DDBJ databases">
        <authorList>
            <person name="Sun Q."/>
            <person name="Mori K."/>
        </authorList>
    </citation>
    <scope>NUCLEOTIDE SEQUENCE [LARGE SCALE GENOMIC DNA]</scope>
    <source>
        <strain evidence="3 4">TBRC 0563</strain>
    </source>
</reference>
<name>A0ABV5YR61_9ACTN</name>
<keyword evidence="2" id="KW-1133">Transmembrane helix</keyword>
<protein>
    <submittedName>
        <fullName evidence="3">Uncharacterized protein</fullName>
    </submittedName>
</protein>
<keyword evidence="4" id="KW-1185">Reference proteome</keyword>
<dbReference type="RefSeq" id="WP_378210413.1">
    <property type="nucleotide sequence ID" value="NZ_JBHLZP010000393.1"/>
</dbReference>
<feature type="transmembrane region" description="Helical" evidence="2">
    <location>
        <begin position="29"/>
        <end position="54"/>
    </location>
</feature>
<keyword evidence="2" id="KW-0812">Transmembrane</keyword>
<gene>
    <name evidence="3" type="ORF">ACFFNX_35790</name>
</gene>
<evidence type="ECO:0000256" key="1">
    <source>
        <dbReference type="SAM" id="MobiDB-lite"/>
    </source>
</evidence>
<accession>A0ABV5YR61</accession>
<evidence type="ECO:0000313" key="3">
    <source>
        <dbReference type="EMBL" id="MFB9837549.1"/>
    </source>
</evidence>
<keyword evidence="2" id="KW-0472">Membrane</keyword>
<dbReference type="EMBL" id="JBHLZP010000393">
    <property type="protein sequence ID" value="MFB9837549.1"/>
    <property type="molecule type" value="Genomic_DNA"/>
</dbReference>
<proteinExistence type="predicted"/>
<comment type="caution">
    <text evidence="3">The sequence shown here is derived from an EMBL/GenBank/DDBJ whole genome shotgun (WGS) entry which is preliminary data.</text>
</comment>
<organism evidence="3 4">
    <name type="scientific">Actinoallomurus acaciae</name>
    <dbReference type="NCBI Taxonomy" id="502577"/>
    <lineage>
        <taxon>Bacteria</taxon>
        <taxon>Bacillati</taxon>
        <taxon>Actinomycetota</taxon>
        <taxon>Actinomycetes</taxon>
        <taxon>Streptosporangiales</taxon>
        <taxon>Thermomonosporaceae</taxon>
        <taxon>Actinoallomurus</taxon>
    </lineage>
</organism>
<evidence type="ECO:0000313" key="4">
    <source>
        <dbReference type="Proteomes" id="UP001589627"/>
    </source>
</evidence>
<feature type="region of interest" description="Disordered" evidence="1">
    <location>
        <begin position="1"/>
        <end position="23"/>
    </location>
</feature>
<dbReference type="Proteomes" id="UP001589627">
    <property type="component" value="Unassembled WGS sequence"/>
</dbReference>
<feature type="compositionally biased region" description="Basic and acidic residues" evidence="1">
    <location>
        <begin position="13"/>
        <end position="23"/>
    </location>
</feature>
<sequence length="59" mass="6434">MMHQTPARTPYRPRREEPEPPERDVLAKIVRGALAAGVGCGGAMVLLFLLALILSQFMG</sequence>
<evidence type="ECO:0000256" key="2">
    <source>
        <dbReference type="SAM" id="Phobius"/>
    </source>
</evidence>